<feature type="region of interest" description="Disordered" evidence="1">
    <location>
        <begin position="40"/>
        <end position="111"/>
    </location>
</feature>
<dbReference type="RefSeq" id="XP_007925262.1">
    <property type="nucleotide sequence ID" value="XM_007927071.1"/>
</dbReference>
<keyword evidence="4" id="KW-1185">Reference proteome</keyword>
<evidence type="ECO:0000313" key="4">
    <source>
        <dbReference type="Proteomes" id="UP000016932"/>
    </source>
</evidence>
<reference evidence="3 4" key="1">
    <citation type="journal article" date="2012" name="PLoS Pathog.">
        <title>Diverse lifestyles and strategies of plant pathogenesis encoded in the genomes of eighteen Dothideomycetes fungi.</title>
        <authorList>
            <person name="Ohm R.A."/>
            <person name="Feau N."/>
            <person name="Henrissat B."/>
            <person name="Schoch C.L."/>
            <person name="Horwitz B.A."/>
            <person name="Barry K.W."/>
            <person name="Condon B.J."/>
            <person name="Copeland A.C."/>
            <person name="Dhillon B."/>
            <person name="Glaser F."/>
            <person name="Hesse C.N."/>
            <person name="Kosti I."/>
            <person name="LaButti K."/>
            <person name="Lindquist E.A."/>
            <person name="Lucas S."/>
            <person name="Salamov A.A."/>
            <person name="Bradshaw R.E."/>
            <person name="Ciuffetti L."/>
            <person name="Hamelin R.C."/>
            <person name="Kema G.H.J."/>
            <person name="Lawrence C."/>
            <person name="Scott J.A."/>
            <person name="Spatafora J.W."/>
            <person name="Turgeon B.G."/>
            <person name="de Wit P.J.G.M."/>
            <person name="Zhong S."/>
            <person name="Goodwin S.B."/>
            <person name="Grigoriev I.V."/>
        </authorList>
    </citation>
    <scope>NUCLEOTIDE SEQUENCE [LARGE SCALE GENOMIC DNA]</scope>
    <source>
        <strain evidence="3 4">CIRAD86</strain>
    </source>
</reference>
<feature type="signal peptide" evidence="2">
    <location>
        <begin position="1"/>
        <end position="16"/>
    </location>
</feature>
<sequence length="111" mass="11919">MVSATILCSATHYCLAQLPQQVPAPNPFQETPSSFWDKYIKGRPLLSPSPSSNVSGTIMPLTAEPSISSTNQPPSRKVPKRSSSQTSAPQTSTQRNPISQTSQTSHSEPLP</sequence>
<dbReference type="Proteomes" id="UP000016932">
    <property type="component" value="Unassembled WGS sequence"/>
</dbReference>
<dbReference type="GeneID" id="19333017"/>
<evidence type="ECO:0000256" key="1">
    <source>
        <dbReference type="SAM" id="MobiDB-lite"/>
    </source>
</evidence>
<proteinExistence type="predicted"/>
<feature type="compositionally biased region" description="Low complexity" evidence="1">
    <location>
        <begin position="81"/>
        <end position="94"/>
    </location>
</feature>
<keyword evidence="2" id="KW-0732">Signal</keyword>
<dbReference type="AlphaFoldDB" id="M3B5K8"/>
<evidence type="ECO:0000256" key="2">
    <source>
        <dbReference type="SAM" id="SignalP"/>
    </source>
</evidence>
<feature type="compositionally biased region" description="Polar residues" evidence="1">
    <location>
        <begin position="95"/>
        <end position="111"/>
    </location>
</feature>
<accession>M3B5K8</accession>
<feature type="chain" id="PRO_5004031744" evidence="2">
    <location>
        <begin position="17"/>
        <end position="111"/>
    </location>
</feature>
<dbReference type="HOGENOM" id="CLU_2159527_0_0_1"/>
<evidence type="ECO:0000313" key="3">
    <source>
        <dbReference type="EMBL" id="EME84638.1"/>
    </source>
</evidence>
<dbReference type="KEGG" id="pfj:MYCFIDRAFT_173587"/>
<organism evidence="3 4">
    <name type="scientific">Pseudocercospora fijiensis (strain CIRAD86)</name>
    <name type="common">Black leaf streak disease fungus</name>
    <name type="synonym">Mycosphaerella fijiensis</name>
    <dbReference type="NCBI Taxonomy" id="383855"/>
    <lineage>
        <taxon>Eukaryota</taxon>
        <taxon>Fungi</taxon>
        <taxon>Dikarya</taxon>
        <taxon>Ascomycota</taxon>
        <taxon>Pezizomycotina</taxon>
        <taxon>Dothideomycetes</taxon>
        <taxon>Dothideomycetidae</taxon>
        <taxon>Mycosphaerellales</taxon>
        <taxon>Mycosphaerellaceae</taxon>
        <taxon>Pseudocercospora</taxon>
    </lineage>
</organism>
<dbReference type="EMBL" id="KB446557">
    <property type="protein sequence ID" value="EME84638.1"/>
    <property type="molecule type" value="Genomic_DNA"/>
</dbReference>
<dbReference type="VEuPathDB" id="FungiDB:MYCFIDRAFT_173587"/>
<protein>
    <submittedName>
        <fullName evidence="3">Uncharacterized protein</fullName>
    </submittedName>
</protein>
<name>M3B5K8_PSEFD</name>
<gene>
    <name evidence="3" type="ORF">MYCFIDRAFT_173587</name>
</gene>